<feature type="domain" description="Multidrug resistance protein MdtA-like C-terminal permuted SH3" evidence="4">
    <location>
        <begin position="224"/>
        <end position="279"/>
    </location>
</feature>
<sequence>MNGTKKKKPWRKRLKRLIVLLVVLGLGVGAVRLFVWPNLQASATTTYGSYTATTGTISNSMSFSGNINVKNSETFTSSAASTVREIYVSEEQEVQAGDRLMRLTGGQTIEASFDGRVNEISVEEGDEVASGATLIQIVDFNNMTVSLRVDEYDISSVYVGQECTVTVTALDLTFDSQLTHINRIASSSGGTAYYTVTAEVSVTDDVLPGMQVTVTIPEEEAVDAVILNKDALSFDETNSAYVLMENDAGEMERVYVETGVDNDNYVEIVSGLSDGDTVYVVEETANSATSGLAGLLSGLTGGGGGMPSGGDMPSGNGGGRDFSGGDFSNFGGGGFPGGM</sequence>
<evidence type="ECO:0000256" key="1">
    <source>
        <dbReference type="ARBA" id="ARBA00004196"/>
    </source>
</evidence>
<dbReference type="Gene3D" id="2.40.50.100">
    <property type="match status" value="1"/>
</dbReference>
<dbReference type="Gene3D" id="2.40.420.20">
    <property type="match status" value="1"/>
</dbReference>
<reference evidence="5" key="1">
    <citation type="submission" date="2020-10" db="EMBL/GenBank/DDBJ databases">
        <authorList>
            <person name="Gilroy R."/>
        </authorList>
    </citation>
    <scope>NUCLEOTIDE SEQUENCE</scope>
    <source>
        <strain evidence="5">ChiSjej6B24-2974</strain>
    </source>
</reference>
<name>A0A9D0ZRI7_9FIRM</name>
<dbReference type="Gene3D" id="2.40.30.170">
    <property type="match status" value="1"/>
</dbReference>
<dbReference type="SUPFAM" id="SSF51230">
    <property type="entry name" value="Single hybrid motif"/>
    <property type="match status" value="1"/>
</dbReference>
<evidence type="ECO:0000313" key="6">
    <source>
        <dbReference type="Proteomes" id="UP000824260"/>
    </source>
</evidence>
<dbReference type="InterPro" id="IPR050465">
    <property type="entry name" value="UPF0194_transport"/>
</dbReference>
<organism evidence="5 6">
    <name type="scientific">Candidatus Pullichristensenella stercorigallinarum</name>
    <dbReference type="NCBI Taxonomy" id="2840909"/>
    <lineage>
        <taxon>Bacteria</taxon>
        <taxon>Bacillati</taxon>
        <taxon>Bacillota</taxon>
        <taxon>Clostridia</taxon>
        <taxon>Candidatus Pullichristensenella</taxon>
    </lineage>
</organism>
<evidence type="ECO:0000259" key="4">
    <source>
        <dbReference type="Pfam" id="PF25967"/>
    </source>
</evidence>
<keyword evidence="2" id="KW-0175">Coiled coil</keyword>
<dbReference type="PANTHER" id="PTHR32347:SF14">
    <property type="entry name" value="EFFLUX SYSTEM COMPONENT YKNX-RELATED"/>
    <property type="match status" value="1"/>
</dbReference>
<reference evidence="5" key="2">
    <citation type="journal article" date="2021" name="PeerJ">
        <title>Extensive microbial diversity within the chicken gut microbiome revealed by metagenomics and culture.</title>
        <authorList>
            <person name="Gilroy R."/>
            <person name="Ravi A."/>
            <person name="Getino M."/>
            <person name="Pursley I."/>
            <person name="Horton D.L."/>
            <person name="Alikhan N.F."/>
            <person name="Baker D."/>
            <person name="Gharbi K."/>
            <person name="Hall N."/>
            <person name="Watson M."/>
            <person name="Adriaenssens E.M."/>
            <person name="Foster-Nyarko E."/>
            <person name="Jarju S."/>
            <person name="Secka A."/>
            <person name="Antonio M."/>
            <person name="Oren A."/>
            <person name="Chaudhuri R.R."/>
            <person name="La Ragione R."/>
            <person name="Hildebrand F."/>
            <person name="Pallen M.J."/>
        </authorList>
    </citation>
    <scope>NUCLEOTIDE SEQUENCE</scope>
    <source>
        <strain evidence="5">ChiSjej6B24-2974</strain>
    </source>
</reference>
<dbReference type="InterPro" id="IPR058627">
    <property type="entry name" value="MdtA-like_C"/>
</dbReference>
<comment type="subcellular location">
    <subcellularLocation>
        <location evidence="1">Cell envelope</location>
    </subcellularLocation>
</comment>
<dbReference type="InterPro" id="IPR011053">
    <property type="entry name" value="Single_hybrid_motif"/>
</dbReference>
<evidence type="ECO:0000256" key="3">
    <source>
        <dbReference type="SAM" id="MobiDB-lite"/>
    </source>
</evidence>
<evidence type="ECO:0000256" key="2">
    <source>
        <dbReference type="ARBA" id="ARBA00023054"/>
    </source>
</evidence>
<dbReference type="Proteomes" id="UP000824260">
    <property type="component" value="Unassembled WGS sequence"/>
</dbReference>
<feature type="compositionally biased region" description="Gly residues" evidence="3">
    <location>
        <begin position="330"/>
        <end position="339"/>
    </location>
</feature>
<comment type="caution">
    <text evidence="5">The sequence shown here is derived from an EMBL/GenBank/DDBJ whole genome shotgun (WGS) entry which is preliminary data.</text>
</comment>
<feature type="region of interest" description="Disordered" evidence="3">
    <location>
        <begin position="303"/>
        <end position="339"/>
    </location>
</feature>
<proteinExistence type="predicted"/>
<dbReference type="Pfam" id="PF25967">
    <property type="entry name" value="RND-MFP_C"/>
    <property type="match status" value="1"/>
</dbReference>
<dbReference type="EMBL" id="DVFZ01000130">
    <property type="protein sequence ID" value="HIQ84164.1"/>
    <property type="molecule type" value="Genomic_DNA"/>
</dbReference>
<dbReference type="AlphaFoldDB" id="A0A9D0ZRI7"/>
<protein>
    <submittedName>
        <fullName evidence="5">HlyD family efflux transporter periplasmic adaptor subunit</fullName>
    </submittedName>
</protein>
<dbReference type="PANTHER" id="PTHR32347">
    <property type="entry name" value="EFFLUX SYSTEM COMPONENT YKNX-RELATED"/>
    <property type="match status" value="1"/>
</dbReference>
<accession>A0A9D0ZRI7</accession>
<evidence type="ECO:0000313" key="5">
    <source>
        <dbReference type="EMBL" id="HIQ84164.1"/>
    </source>
</evidence>
<dbReference type="GO" id="GO:0030313">
    <property type="term" value="C:cell envelope"/>
    <property type="evidence" value="ECO:0007669"/>
    <property type="project" value="UniProtKB-SubCell"/>
</dbReference>
<dbReference type="CDD" id="cd06850">
    <property type="entry name" value="biotinyl_domain"/>
    <property type="match status" value="1"/>
</dbReference>
<gene>
    <name evidence="5" type="ORF">IAA52_13825</name>
</gene>